<dbReference type="Proteomes" id="UP000229401">
    <property type="component" value="Unassembled WGS sequence"/>
</dbReference>
<dbReference type="InterPro" id="IPR011051">
    <property type="entry name" value="RmlC_Cupin_sf"/>
</dbReference>
<dbReference type="EMBL" id="PFLI01000137">
    <property type="protein sequence ID" value="PIY71844.1"/>
    <property type="molecule type" value="Genomic_DNA"/>
</dbReference>
<evidence type="ECO:0000313" key="2">
    <source>
        <dbReference type="Proteomes" id="UP000229401"/>
    </source>
</evidence>
<dbReference type="InterPro" id="IPR014710">
    <property type="entry name" value="RmlC-like_jellyroll"/>
</dbReference>
<organism evidence="1 2">
    <name type="scientific">Candidatus Roizmanbacteria bacterium CG_4_10_14_0_8_um_filter_33_9</name>
    <dbReference type="NCBI Taxonomy" id="1974826"/>
    <lineage>
        <taxon>Bacteria</taxon>
        <taxon>Candidatus Roizmaniibacteriota</taxon>
    </lineage>
</organism>
<dbReference type="SUPFAM" id="SSF51182">
    <property type="entry name" value="RmlC-like cupins"/>
    <property type="match status" value="1"/>
</dbReference>
<dbReference type="Gene3D" id="2.60.120.10">
    <property type="entry name" value="Jelly Rolls"/>
    <property type="match status" value="2"/>
</dbReference>
<accession>A0A2M7QHQ1</accession>
<evidence type="ECO:0008006" key="3">
    <source>
        <dbReference type="Google" id="ProtNLM"/>
    </source>
</evidence>
<dbReference type="AlphaFoldDB" id="A0A2M7QHQ1"/>
<comment type="caution">
    <text evidence="1">The sequence shown here is derived from an EMBL/GenBank/DDBJ whole genome shotgun (WGS) entry which is preliminary data.</text>
</comment>
<reference evidence="2" key="1">
    <citation type="submission" date="2017-09" db="EMBL/GenBank/DDBJ databases">
        <title>Depth-based differentiation of microbial function through sediment-hosted aquifers and enrichment of novel symbionts in the deep terrestrial subsurface.</title>
        <authorList>
            <person name="Probst A.J."/>
            <person name="Ladd B."/>
            <person name="Jarett J.K."/>
            <person name="Geller-Mcgrath D.E."/>
            <person name="Sieber C.M.K."/>
            <person name="Emerson J.B."/>
            <person name="Anantharaman K."/>
            <person name="Thomas B.C."/>
            <person name="Malmstrom R."/>
            <person name="Stieglmeier M."/>
            <person name="Klingl A."/>
            <person name="Woyke T."/>
            <person name="Ryan C.M."/>
            <person name="Banfield J.F."/>
        </authorList>
    </citation>
    <scope>NUCLEOTIDE SEQUENCE [LARGE SCALE GENOMIC DNA]</scope>
</reference>
<gene>
    <name evidence="1" type="ORF">COY87_04090</name>
</gene>
<proteinExistence type="predicted"/>
<name>A0A2M7QHQ1_9BACT</name>
<protein>
    <recommendedName>
        <fullName evidence="3">Mannose-6-phosphate isomerase</fullName>
    </recommendedName>
</protein>
<sequence length="378" mass="43282">MIQKKPYQIIPKLIEQPTWGGNYISTFKGLGVGSDKKIGQSYELFGGSKLLLNTDQASFELYKNPPLEKDRYDIADGTTIYALASKYPLEVLGRATQNKFKRMPLLIKFTQSLGNSFQLHIKEKDANIRWKPKPESWYFFEDGLITFGLHKNTNINEYKNCCLFLNKAIQEIGDKVKKHELSFNDAHKNIVELTNLNNPHQYVNNHRVKKGFLVDLSGGGLHHSWEEDAKSLPLGNIVYEVQIDVDDNSSTLRSFDKGIMKKNGEIRTLSIEDYFQYVDTNPNYNDIKNAVRHQKGKRLLTTKNYCLDELVVKKQKKEYIEDSFVHLFIKSGSVVVSGPDGDVNLQRGASCFIPFCIKNYTLIPQTRTSTVLKTHILF</sequence>
<evidence type="ECO:0000313" key="1">
    <source>
        <dbReference type="EMBL" id="PIY71844.1"/>
    </source>
</evidence>